<evidence type="ECO:0000256" key="7">
    <source>
        <dbReference type="ARBA" id="ARBA00023054"/>
    </source>
</evidence>
<dbReference type="AlphaFoldDB" id="A0A3Q2ZRF6"/>
<reference evidence="11" key="2">
    <citation type="submission" date="2025-09" db="UniProtKB">
        <authorList>
            <consortium name="Ensembl"/>
        </authorList>
    </citation>
    <scope>IDENTIFICATION</scope>
</reference>
<evidence type="ECO:0000256" key="4">
    <source>
        <dbReference type="ARBA" id="ARBA00005756"/>
    </source>
</evidence>
<evidence type="ECO:0000256" key="6">
    <source>
        <dbReference type="ARBA" id="ARBA00023018"/>
    </source>
</evidence>
<name>A0A3Q2ZRF6_KRYMA</name>
<feature type="region of interest" description="Disordered" evidence="10">
    <location>
        <begin position="1"/>
        <end position="20"/>
    </location>
</feature>
<comment type="subcellular location">
    <subcellularLocation>
        <location evidence="1">Cell projection</location>
        <location evidence="1">Dendrite</location>
    </subcellularLocation>
    <subcellularLocation>
        <location evidence="3">Cell projection</location>
        <location evidence="3">Dendritic spine</location>
    </subcellularLocation>
    <subcellularLocation>
        <location evidence="2">Cytoplasm</location>
    </subcellularLocation>
</comment>
<dbReference type="PANTHER" id="PTHR46881:SF1">
    <property type="entry name" value="PALMDELPHIN"/>
    <property type="match status" value="1"/>
</dbReference>
<evidence type="ECO:0000256" key="9">
    <source>
        <dbReference type="ARBA" id="ARBA00040857"/>
    </source>
</evidence>
<dbReference type="Pfam" id="PF03285">
    <property type="entry name" value="Paralemmin"/>
    <property type="match status" value="1"/>
</dbReference>
<keyword evidence="8" id="KW-0966">Cell projection</keyword>
<organism evidence="11 12">
    <name type="scientific">Kryptolebias marmoratus</name>
    <name type="common">Mangrove killifish</name>
    <name type="synonym">Rivulus marmoratus</name>
    <dbReference type="NCBI Taxonomy" id="37003"/>
    <lineage>
        <taxon>Eukaryota</taxon>
        <taxon>Metazoa</taxon>
        <taxon>Chordata</taxon>
        <taxon>Craniata</taxon>
        <taxon>Vertebrata</taxon>
        <taxon>Euteleostomi</taxon>
        <taxon>Actinopterygii</taxon>
        <taxon>Neopterygii</taxon>
        <taxon>Teleostei</taxon>
        <taxon>Neoteleostei</taxon>
        <taxon>Acanthomorphata</taxon>
        <taxon>Ovalentaria</taxon>
        <taxon>Atherinomorphae</taxon>
        <taxon>Cyprinodontiformes</taxon>
        <taxon>Rivulidae</taxon>
        <taxon>Kryptolebias</taxon>
    </lineage>
</organism>
<dbReference type="GO" id="GO:0043197">
    <property type="term" value="C:dendritic spine"/>
    <property type="evidence" value="ECO:0007669"/>
    <property type="project" value="UniProtKB-SubCell"/>
</dbReference>
<evidence type="ECO:0000256" key="1">
    <source>
        <dbReference type="ARBA" id="ARBA00004279"/>
    </source>
</evidence>
<dbReference type="GeneTree" id="ENSGT00940000157718"/>
<dbReference type="Proteomes" id="UP000264800">
    <property type="component" value="Unplaced"/>
</dbReference>
<keyword evidence="6" id="KW-0770">Synapse</keyword>
<evidence type="ECO:0000256" key="10">
    <source>
        <dbReference type="SAM" id="MobiDB-lite"/>
    </source>
</evidence>
<evidence type="ECO:0000256" key="2">
    <source>
        <dbReference type="ARBA" id="ARBA00004496"/>
    </source>
</evidence>
<keyword evidence="5" id="KW-0963">Cytoplasm</keyword>
<evidence type="ECO:0000313" key="11">
    <source>
        <dbReference type="Ensembl" id="ENSKMAP00000000764.1"/>
    </source>
</evidence>
<dbReference type="Ensembl" id="ENSKMAT00000000794.1">
    <property type="protein sequence ID" value="ENSKMAP00000000764.1"/>
    <property type="gene ID" value="ENSKMAG00000000602.1"/>
</dbReference>
<evidence type="ECO:0000256" key="3">
    <source>
        <dbReference type="ARBA" id="ARBA00004552"/>
    </source>
</evidence>
<dbReference type="GO" id="GO:0008360">
    <property type="term" value="P:regulation of cell shape"/>
    <property type="evidence" value="ECO:0007669"/>
    <property type="project" value="InterPro"/>
</dbReference>
<comment type="similarity">
    <text evidence="4">Belongs to the paralemmin family.</text>
</comment>
<dbReference type="GO" id="GO:0016020">
    <property type="term" value="C:membrane"/>
    <property type="evidence" value="ECO:0007669"/>
    <property type="project" value="InterPro"/>
</dbReference>
<evidence type="ECO:0000256" key="5">
    <source>
        <dbReference type="ARBA" id="ARBA00022490"/>
    </source>
</evidence>
<proteinExistence type="inferred from homology"/>
<reference evidence="11" key="1">
    <citation type="submission" date="2025-08" db="UniProtKB">
        <authorList>
            <consortium name="Ensembl"/>
        </authorList>
    </citation>
    <scope>IDENTIFICATION</scope>
</reference>
<protein>
    <recommendedName>
        <fullName evidence="9">Palmdelphin</fullName>
    </recommendedName>
</protein>
<dbReference type="PANTHER" id="PTHR46881">
    <property type="entry name" value="PALMDELPHIN"/>
    <property type="match status" value="1"/>
</dbReference>
<dbReference type="GO" id="GO:0005737">
    <property type="term" value="C:cytoplasm"/>
    <property type="evidence" value="ECO:0007669"/>
    <property type="project" value="UniProtKB-SubCell"/>
</dbReference>
<sequence length="563" mass="63589">MLQNALMGQASAFSPQDKRRIQEDIAKKRRQIEEEKLKLQYIKKKSLREQWLMDGLSQQSEEEQEAMRLQAQDEQQQSDQLQSNILRIEKEIDALETQELNISANEEVVLKRLKEVERTPEDIIKVESVYMVQTVLQSGFLFLRLGPKKEVRSVLVPIFKNVGDVQSCSNCRGIKLMNYTMKIWDRVVEHDKKTGKSQVLSTETVSPESVPERGLKVYDDGRKSVYALQSGRNKTPNSAVGEMTPTEVEELLHKATDKKAHTEVQYHQPVYSVPYMGTRPSTPRTPPQTLLKQKPQDAENQNLSTNIQQGSSSSIHNCDAEDKLLCFNISGKSENEKNLFPSSNFGAKNLPAFSHRKTDPSPVPFIVRAEATPAPIQPVYRSLQRFSPSLASKNSEGNSRALTESLADFTRHLPVCTENAPSVNLVSTLPEKPKSESITMIFMGYEDAANEEEDIQAELVMIASSEDEDDADGCGIEECLSFHPEGCKSKIFQPTVGRARVTGDRDLFKDVYPPSWEALKLHKPTFIHKTGERSCYLQRRREMEPVNTCSTSMDKMGLCSTIR</sequence>
<feature type="region of interest" description="Disordered" evidence="10">
    <location>
        <begin position="273"/>
        <end position="299"/>
    </location>
</feature>
<accession>A0A3Q2ZRF6</accession>
<evidence type="ECO:0000256" key="8">
    <source>
        <dbReference type="ARBA" id="ARBA00023273"/>
    </source>
</evidence>
<keyword evidence="12" id="KW-1185">Reference proteome</keyword>
<dbReference type="InterPro" id="IPR004965">
    <property type="entry name" value="Paralemmin"/>
</dbReference>
<evidence type="ECO:0000313" key="12">
    <source>
        <dbReference type="Proteomes" id="UP000264800"/>
    </source>
</evidence>
<keyword evidence="7" id="KW-0175">Coiled coil</keyword>